<keyword evidence="2 9" id="KW-0121">Carboxypeptidase</keyword>
<evidence type="ECO:0000256" key="5">
    <source>
        <dbReference type="ARBA" id="ARBA00022825"/>
    </source>
</evidence>
<evidence type="ECO:0000259" key="8">
    <source>
        <dbReference type="Pfam" id="PF17676"/>
    </source>
</evidence>
<dbReference type="InterPro" id="IPR029062">
    <property type="entry name" value="Class_I_gatase-like"/>
</dbReference>
<dbReference type="PIRSF" id="PIRSF028757">
    <property type="entry name" value="LD-carboxypeptidase"/>
    <property type="match status" value="1"/>
</dbReference>
<keyword evidence="3" id="KW-0645">Protease</keyword>
<dbReference type="GO" id="GO:0006508">
    <property type="term" value="P:proteolysis"/>
    <property type="evidence" value="ECO:0007669"/>
    <property type="project" value="UniProtKB-KW"/>
</dbReference>
<dbReference type="RefSeq" id="WP_096725211.1">
    <property type="nucleotide sequence ID" value="NZ_MTZV01000006.1"/>
</dbReference>
<feature type="active site" description="Charge relay system" evidence="6">
    <location>
        <position position="210"/>
    </location>
</feature>
<dbReference type="Gene3D" id="3.50.30.60">
    <property type="entry name" value="LD-carboxypeptidase A C-terminal domain-like"/>
    <property type="match status" value="1"/>
</dbReference>
<dbReference type="EMBL" id="MTZV01000006">
    <property type="protein sequence ID" value="PCE23246.1"/>
    <property type="molecule type" value="Genomic_DNA"/>
</dbReference>
<evidence type="ECO:0000259" key="7">
    <source>
        <dbReference type="Pfam" id="PF02016"/>
    </source>
</evidence>
<sequence length="312" mass="33170">MPALKPGGGVAIVAPASTAPDKVDEAARWLTSRGFAARVMPATRASLEAPFEYLGGTDDARRDDLHAAFTAPDIGAVWCLRGGFGSTQLVDKINYDLLRANPKPFIGYSDITALHAAIQRHSGFVTFHGPMLSSDLLINKRAPTEANVFAMIQGGVVAGEWIEPPSDFTLTVLAPGVATGRLVGGNLALLCSMVGTSYEVDTRDAILFIEDVGETPSRVDRLLTQLRLAGKLATLKGVLVGSFSELGDQPNDAVDPAVLDPLLRRTFESLGIPVLAGWPSGHCDPNLTLPLGAQVRLDTTRRALRLEQPVVI</sequence>
<feature type="domain" description="LD-carboxypeptidase C-terminal" evidence="8">
    <location>
        <begin position="179"/>
        <end position="297"/>
    </location>
</feature>
<gene>
    <name evidence="9" type="ORF">BWP39_26535</name>
</gene>
<feature type="active site" description="Charge relay system" evidence="6">
    <location>
        <position position="282"/>
    </location>
</feature>
<dbReference type="GO" id="GO:0008236">
    <property type="term" value="F:serine-type peptidase activity"/>
    <property type="evidence" value="ECO:0007669"/>
    <property type="project" value="UniProtKB-KW"/>
</dbReference>
<evidence type="ECO:0000313" key="9">
    <source>
        <dbReference type="EMBL" id="PCE23246.1"/>
    </source>
</evidence>
<evidence type="ECO:0000256" key="2">
    <source>
        <dbReference type="ARBA" id="ARBA00022645"/>
    </source>
</evidence>
<comment type="caution">
    <text evidence="9">The sequence shown here is derived from an EMBL/GenBank/DDBJ whole genome shotgun (WGS) entry which is preliminary data.</text>
</comment>
<evidence type="ECO:0000256" key="6">
    <source>
        <dbReference type="PIRSR" id="PIRSR028757-1"/>
    </source>
</evidence>
<dbReference type="OrthoDB" id="9807329at2"/>
<dbReference type="InterPro" id="IPR040921">
    <property type="entry name" value="Peptidase_S66C"/>
</dbReference>
<dbReference type="InterPro" id="IPR040449">
    <property type="entry name" value="Peptidase_S66_N"/>
</dbReference>
<feature type="active site" description="Nucleophile" evidence="6">
    <location>
        <position position="109"/>
    </location>
</feature>
<dbReference type="InterPro" id="IPR027461">
    <property type="entry name" value="Carboxypeptidase_A_C_sf"/>
</dbReference>
<dbReference type="SUPFAM" id="SSF52317">
    <property type="entry name" value="Class I glutamine amidotransferase-like"/>
    <property type="match status" value="1"/>
</dbReference>
<evidence type="ECO:0000256" key="1">
    <source>
        <dbReference type="ARBA" id="ARBA00010233"/>
    </source>
</evidence>
<dbReference type="PANTHER" id="PTHR30237:SF2">
    <property type="entry name" value="MUREIN TETRAPEPTIDE CARBOXYPEPTIDASE"/>
    <property type="match status" value="1"/>
</dbReference>
<proteinExistence type="inferred from homology"/>
<keyword evidence="5" id="KW-0720">Serine protease</keyword>
<feature type="domain" description="LD-carboxypeptidase N-terminal" evidence="7">
    <location>
        <begin position="10"/>
        <end position="129"/>
    </location>
</feature>
<reference evidence="9 10" key="1">
    <citation type="submission" date="2017-01" db="EMBL/GenBank/DDBJ databases">
        <title>Whole-Genome Shotgun Sequencing of Two beta-Proteobacterial Species in Search of the Bulgecin Biosynthetic Cluster.</title>
        <authorList>
            <person name="Horsman M.E."/>
            <person name="Marous D.R."/>
            <person name="Li R."/>
            <person name="Oliver R.A."/>
            <person name="Byun B."/>
            <person name="Emrich S.J."/>
            <person name="Boggess B."/>
            <person name="Townsend C.A."/>
            <person name="Mobashery S."/>
        </authorList>
    </citation>
    <scope>NUCLEOTIDE SEQUENCE [LARGE SCALE GENOMIC DNA]</scope>
    <source>
        <strain evidence="9 10">ATCC 31363</strain>
    </source>
</reference>
<organism evidence="9 10">
    <name type="scientific">Paraburkholderia acidicola</name>
    <dbReference type="NCBI Taxonomy" id="1912599"/>
    <lineage>
        <taxon>Bacteria</taxon>
        <taxon>Pseudomonadati</taxon>
        <taxon>Pseudomonadota</taxon>
        <taxon>Betaproteobacteria</taxon>
        <taxon>Burkholderiales</taxon>
        <taxon>Burkholderiaceae</taxon>
        <taxon>Paraburkholderia</taxon>
    </lineage>
</organism>
<dbReference type="GO" id="GO:0004180">
    <property type="term" value="F:carboxypeptidase activity"/>
    <property type="evidence" value="ECO:0007669"/>
    <property type="project" value="UniProtKB-KW"/>
</dbReference>
<dbReference type="CDD" id="cd07025">
    <property type="entry name" value="Peptidase_S66"/>
    <property type="match status" value="1"/>
</dbReference>
<comment type="similarity">
    <text evidence="1">Belongs to the peptidase S66 family.</text>
</comment>
<dbReference type="AlphaFoldDB" id="A0A2A4ESV8"/>
<evidence type="ECO:0000256" key="3">
    <source>
        <dbReference type="ARBA" id="ARBA00022670"/>
    </source>
</evidence>
<dbReference type="PANTHER" id="PTHR30237">
    <property type="entry name" value="MURAMOYLTETRAPEPTIDE CARBOXYPEPTIDASE"/>
    <property type="match status" value="1"/>
</dbReference>
<protein>
    <submittedName>
        <fullName evidence="9">LD-carboxypeptidase</fullName>
    </submittedName>
</protein>
<accession>A0A2A4ESV8</accession>
<dbReference type="SUPFAM" id="SSF141986">
    <property type="entry name" value="LD-carboxypeptidase A C-terminal domain-like"/>
    <property type="match status" value="1"/>
</dbReference>
<dbReference type="InterPro" id="IPR027478">
    <property type="entry name" value="LdcA_N"/>
</dbReference>
<dbReference type="Pfam" id="PF02016">
    <property type="entry name" value="Peptidase_S66"/>
    <property type="match status" value="1"/>
</dbReference>
<dbReference type="Pfam" id="PF17676">
    <property type="entry name" value="Peptidase_S66C"/>
    <property type="match status" value="1"/>
</dbReference>
<keyword evidence="4" id="KW-0378">Hydrolase</keyword>
<evidence type="ECO:0000313" key="10">
    <source>
        <dbReference type="Proteomes" id="UP000218022"/>
    </source>
</evidence>
<name>A0A2A4ESV8_9BURK</name>
<dbReference type="Gene3D" id="3.40.50.10740">
    <property type="entry name" value="Class I glutamine amidotransferase-like"/>
    <property type="match status" value="1"/>
</dbReference>
<evidence type="ECO:0000256" key="4">
    <source>
        <dbReference type="ARBA" id="ARBA00022801"/>
    </source>
</evidence>
<dbReference type="InterPro" id="IPR003507">
    <property type="entry name" value="S66_fam"/>
</dbReference>
<dbReference type="Proteomes" id="UP000218022">
    <property type="component" value="Unassembled WGS sequence"/>
</dbReference>